<keyword evidence="3" id="KW-1185">Reference proteome</keyword>
<evidence type="ECO:0000259" key="1">
    <source>
        <dbReference type="Pfam" id="PF12728"/>
    </source>
</evidence>
<dbReference type="Proteomes" id="UP000244201">
    <property type="component" value="Chromosome"/>
</dbReference>
<name>A0A2R4T4Y3_9ACTN</name>
<dbReference type="KEGG" id="slk:SLUN_20535"/>
<dbReference type="InterPro" id="IPR041657">
    <property type="entry name" value="HTH_17"/>
</dbReference>
<reference evidence="2 3" key="1">
    <citation type="submission" date="2018-01" db="EMBL/GenBank/DDBJ databases">
        <title>Complete genome sequence of Streptomyces lunaelactis MM109T, a Ferroverdin A producer isolated from cave moonmilk deposits.</title>
        <authorList>
            <person name="Naome A."/>
            <person name="Martinet L."/>
            <person name="Maciejewska M."/>
            <person name="Anderssen S."/>
            <person name="Adam D."/>
            <person name="Tenconi E."/>
            <person name="Deflandre B."/>
            <person name="Arguelles-Arias A."/>
            <person name="Calusinska M."/>
            <person name="Copieters W."/>
            <person name="Karim L."/>
            <person name="Hanikenne M."/>
            <person name="Baurain D."/>
            <person name="van Wezel G."/>
            <person name="Smargiasso N."/>
            <person name="de Pauw E."/>
            <person name="Delfosse P."/>
            <person name="Rigali S."/>
        </authorList>
    </citation>
    <scope>NUCLEOTIDE SEQUENCE [LARGE SCALE GENOMIC DNA]</scope>
    <source>
        <strain evidence="2 3">MM109</strain>
    </source>
</reference>
<gene>
    <name evidence="2" type="ORF">SLUN_20535</name>
</gene>
<protein>
    <recommendedName>
        <fullName evidence="1">Helix-turn-helix domain-containing protein</fullName>
    </recommendedName>
</protein>
<dbReference type="OrthoDB" id="4463966at2"/>
<dbReference type="EMBL" id="CP026304">
    <property type="protein sequence ID" value="AVZ74195.1"/>
    <property type="molecule type" value="Genomic_DNA"/>
</dbReference>
<dbReference type="InterPro" id="IPR010093">
    <property type="entry name" value="SinI_DNA-bd"/>
</dbReference>
<dbReference type="GO" id="GO:0003677">
    <property type="term" value="F:DNA binding"/>
    <property type="evidence" value="ECO:0007669"/>
    <property type="project" value="InterPro"/>
</dbReference>
<dbReference type="GeneID" id="55657642"/>
<evidence type="ECO:0000313" key="3">
    <source>
        <dbReference type="Proteomes" id="UP000244201"/>
    </source>
</evidence>
<organism evidence="2 3">
    <name type="scientific">Streptomyces lunaelactis</name>
    <dbReference type="NCBI Taxonomy" id="1535768"/>
    <lineage>
        <taxon>Bacteria</taxon>
        <taxon>Bacillati</taxon>
        <taxon>Actinomycetota</taxon>
        <taxon>Actinomycetes</taxon>
        <taxon>Kitasatosporales</taxon>
        <taxon>Streptomycetaceae</taxon>
        <taxon>Streptomyces</taxon>
    </lineage>
</organism>
<dbReference type="NCBIfam" id="TIGR01764">
    <property type="entry name" value="excise"/>
    <property type="match status" value="1"/>
</dbReference>
<sequence length="230" mass="25216">MIEISASEAAERLGVSRQRVLALIHDGALPARLIGGRWVVLSADVDELGQDRPSGRPMAGRVAWGLLDLLDGGRAPWLTAPERSRLRARLRERPPIAQIGHWARRRNEVLWLRGHPSALPRLLAFEGAVPAGASAPGQDIVDPGQVEVYLRKDVAAGAIRKLALRPVPRREANAVVKVPREVWPFDDGPGRAAVALDLWDASDERSCRTARRLYSSALDARFPAHEEGEL</sequence>
<dbReference type="Pfam" id="PF12728">
    <property type="entry name" value="HTH_17"/>
    <property type="match status" value="1"/>
</dbReference>
<dbReference type="RefSeq" id="WP_108150428.1">
    <property type="nucleotide sequence ID" value="NZ_CP026304.1"/>
</dbReference>
<proteinExistence type="predicted"/>
<feature type="domain" description="Helix-turn-helix" evidence="1">
    <location>
        <begin position="5"/>
        <end position="47"/>
    </location>
</feature>
<dbReference type="AlphaFoldDB" id="A0A2R4T4Y3"/>
<evidence type="ECO:0000313" key="2">
    <source>
        <dbReference type="EMBL" id="AVZ74195.1"/>
    </source>
</evidence>
<accession>A0A2R4T4Y3</accession>